<dbReference type="AlphaFoldDB" id="W4L5I5"/>
<keyword evidence="3" id="KW-1185">Reference proteome</keyword>
<feature type="domain" description="DDE" evidence="1">
    <location>
        <begin position="5"/>
        <end position="54"/>
    </location>
</feature>
<proteinExistence type="predicted"/>
<organism evidence="2 3">
    <name type="scientific">Entotheonella factor</name>
    <dbReference type="NCBI Taxonomy" id="1429438"/>
    <lineage>
        <taxon>Bacteria</taxon>
        <taxon>Pseudomonadati</taxon>
        <taxon>Nitrospinota/Tectimicrobiota group</taxon>
        <taxon>Candidatus Tectimicrobiota</taxon>
        <taxon>Candidatus Entotheonellia</taxon>
        <taxon>Candidatus Entotheonellales</taxon>
        <taxon>Candidatus Entotheonellaceae</taxon>
        <taxon>Candidatus Entotheonella</taxon>
    </lineage>
</organism>
<dbReference type="EMBL" id="AZHW01001339">
    <property type="protein sequence ID" value="ETW92950.1"/>
    <property type="molecule type" value="Genomic_DNA"/>
</dbReference>
<dbReference type="PATRIC" id="fig|1429438.4.peg.7747"/>
<protein>
    <recommendedName>
        <fullName evidence="1">DDE domain-containing protein</fullName>
    </recommendedName>
</protein>
<dbReference type="Proteomes" id="UP000019141">
    <property type="component" value="Unassembled WGS sequence"/>
</dbReference>
<evidence type="ECO:0000313" key="2">
    <source>
        <dbReference type="EMBL" id="ETW92950.1"/>
    </source>
</evidence>
<evidence type="ECO:0000313" key="3">
    <source>
        <dbReference type="Proteomes" id="UP000019141"/>
    </source>
</evidence>
<dbReference type="Pfam" id="PF13610">
    <property type="entry name" value="DDE_Tnp_IS240"/>
    <property type="match status" value="1"/>
</dbReference>
<name>W4L5I5_ENTF1</name>
<gene>
    <name evidence="2" type="ORF">ETSY1_41375</name>
</gene>
<dbReference type="HOGENOM" id="CLU_067322_2_6_7"/>
<sequence>MIEIRKVMYLNPIVEQDHRAVKRVIRSMLGCQLFESAQSPLTGIELMHMLRKGQLEDEGEQGLRVADPFCALASSSPY</sequence>
<accession>W4L5I5</accession>
<evidence type="ECO:0000259" key="1">
    <source>
        <dbReference type="Pfam" id="PF13610"/>
    </source>
</evidence>
<dbReference type="InterPro" id="IPR032874">
    <property type="entry name" value="DDE_dom"/>
</dbReference>
<reference evidence="2 3" key="1">
    <citation type="journal article" date="2014" name="Nature">
        <title>An environmental bacterial taxon with a large and distinct metabolic repertoire.</title>
        <authorList>
            <person name="Wilson M.C."/>
            <person name="Mori T."/>
            <person name="Ruckert C."/>
            <person name="Uria A.R."/>
            <person name="Helf M.J."/>
            <person name="Takada K."/>
            <person name="Gernert C."/>
            <person name="Steffens U.A."/>
            <person name="Heycke N."/>
            <person name="Schmitt S."/>
            <person name="Rinke C."/>
            <person name="Helfrich E.J."/>
            <person name="Brachmann A.O."/>
            <person name="Gurgui C."/>
            <person name="Wakimoto T."/>
            <person name="Kracht M."/>
            <person name="Crusemann M."/>
            <person name="Hentschel U."/>
            <person name="Abe I."/>
            <person name="Matsunaga S."/>
            <person name="Kalinowski J."/>
            <person name="Takeyama H."/>
            <person name="Piel J."/>
        </authorList>
    </citation>
    <scope>NUCLEOTIDE SEQUENCE [LARGE SCALE GENOMIC DNA]</scope>
    <source>
        <strain evidence="3">TSY1</strain>
    </source>
</reference>
<comment type="caution">
    <text evidence="2">The sequence shown here is derived from an EMBL/GenBank/DDBJ whole genome shotgun (WGS) entry which is preliminary data.</text>
</comment>